<evidence type="ECO:0000313" key="3">
    <source>
        <dbReference type="Proteomes" id="UP001066276"/>
    </source>
</evidence>
<feature type="region of interest" description="Disordered" evidence="1">
    <location>
        <begin position="30"/>
        <end position="100"/>
    </location>
</feature>
<proteinExistence type="predicted"/>
<gene>
    <name evidence="2" type="ORF">NDU88_002089</name>
</gene>
<protein>
    <submittedName>
        <fullName evidence="2">Uncharacterized protein</fullName>
    </submittedName>
</protein>
<organism evidence="2 3">
    <name type="scientific">Pleurodeles waltl</name>
    <name type="common">Iberian ribbed newt</name>
    <dbReference type="NCBI Taxonomy" id="8319"/>
    <lineage>
        <taxon>Eukaryota</taxon>
        <taxon>Metazoa</taxon>
        <taxon>Chordata</taxon>
        <taxon>Craniata</taxon>
        <taxon>Vertebrata</taxon>
        <taxon>Euteleostomi</taxon>
        <taxon>Amphibia</taxon>
        <taxon>Batrachia</taxon>
        <taxon>Caudata</taxon>
        <taxon>Salamandroidea</taxon>
        <taxon>Salamandridae</taxon>
        <taxon>Pleurodelinae</taxon>
        <taxon>Pleurodeles</taxon>
    </lineage>
</organism>
<keyword evidence="3" id="KW-1185">Reference proteome</keyword>
<name>A0AAV7NL15_PLEWA</name>
<feature type="compositionally biased region" description="Acidic residues" evidence="1">
    <location>
        <begin position="48"/>
        <end position="78"/>
    </location>
</feature>
<evidence type="ECO:0000256" key="1">
    <source>
        <dbReference type="SAM" id="MobiDB-lite"/>
    </source>
</evidence>
<dbReference type="Proteomes" id="UP001066276">
    <property type="component" value="Chromosome 8"/>
</dbReference>
<dbReference type="EMBL" id="JANPWB010000012">
    <property type="protein sequence ID" value="KAJ1113848.1"/>
    <property type="molecule type" value="Genomic_DNA"/>
</dbReference>
<evidence type="ECO:0000313" key="2">
    <source>
        <dbReference type="EMBL" id="KAJ1113848.1"/>
    </source>
</evidence>
<accession>A0AAV7NL15</accession>
<feature type="compositionally biased region" description="Basic and acidic residues" evidence="1">
    <location>
        <begin position="79"/>
        <end position="89"/>
    </location>
</feature>
<sequence>MCLHTYVHKEVKTACDQERGTEKNIEEVAEEAVSGEGNIGRNQRDAVIEEEDIRGDSEDAAFEEEYVGGEPEDAAIEGEDGRGSEDADSTKLGGDSVRRSHKNDFWLNEAPFAQITIRPAKPVLSALPPFRVSKRDDPALQPAWASAVTERTGQGGSIFYYSERSTI</sequence>
<comment type="caution">
    <text evidence="2">The sequence shown here is derived from an EMBL/GenBank/DDBJ whole genome shotgun (WGS) entry which is preliminary data.</text>
</comment>
<dbReference type="AlphaFoldDB" id="A0AAV7NL15"/>
<reference evidence="2" key="1">
    <citation type="journal article" date="2022" name="bioRxiv">
        <title>Sequencing and chromosome-scale assembly of the giantPleurodeles waltlgenome.</title>
        <authorList>
            <person name="Brown T."/>
            <person name="Elewa A."/>
            <person name="Iarovenko S."/>
            <person name="Subramanian E."/>
            <person name="Araus A.J."/>
            <person name="Petzold A."/>
            <person name="Susuki M."/>
            <person name="Suzuki K.-i.T."/>
            <person name="Hayashi T."/>
            <person name="Toyoda A."/>
            <person name="Oliveira C."/>
            <person name="Osipova E."/>
            <person name="Leigh N.D."/>
            <person name="Simon A."/>
            <person name="Yun M.H."/>
        </authorList>
    </citation>
    <scope>NUCLEOTIDE SEQUENCE</scope>
    <source>
        <strain evidence="2">20211129_DDA</strain>
        <tissue evidence="2">Liver</tissue>
    </source>
</reference>